<dbReference type="EMBL" id="FNZA01000006">
    <property type="protein sequence ID" value="SEJ33497.1"/>
    <property type="molecule type" value="Genomic_DNA"/>
</dbReference>
<dbReference type="AlphaFoldDB" id="A0A1H6Y373"/>
<accession>A0A1H6Y373</accession>
<protein>
    <submittedName>
        <fullName evidence="1">Uncharacterized protein</fullName>
    </submittedName>
</protein>
<evidence type="ECO:0000313" key="2">
    <source>
        <dbReference type="Proteomes" id="UP000199223"/>
    </source>
</evidence>
<name>A0A1H6Y373_9DEIO</name>
<sequence length="98" mass="10567">MNDAELDALFAQAREETEADRGSAERFLARHRANLAATADHSLPAAGFTPRPAHRTLWPLLLAAALGAGLLARPLWPVGQLPSSAAYDTYQATWGEGW</sequence>
<dbReference type="STRING" id="856736.SAMN04488058_10679"/>
<evidence type="ECO:0000313" key="1">
    <source>
        <dbReference type="EMBL" id="SEJ33497.1"/>
    </source>
</evidence>
<dbReference type="OrthoDB" id="71587at2"/>
<keyword evidence="2" id="KW-1185">Reference proteome</keyword>
<reference evidence="2" key="1">
    <citation type="submission" date="2016-10" db="EMBL/GenBank/DDBJ databases">
        <authorList>
            <person name="Varghese N."/>
            <person name="Submissions S."/>
        </authorList>
    </citation>
    <scope>NUCLEOTIDE SEQUENCE [LARGE SCALE GENOMIC DNA]</scope>
    <source>
        <strain evidence="2">CGMCC 1.10218</strain>
    </source>
</reference>
<proteinExistence type="predicted"/>
<dbReference type="RefSeq" id="WP_092264273.1">
    <property type="nucleotide sequence ID" value="NZ_FNZA01000006.1"/>
</dbReference>
<dbReference type="Proteomes" id="UP000199223">
    <property type="component" value="Unassembled WGS sequence"/>
</dbReference>
<gene>
    <name evidence="1" type="ORF">SAMN04488058_10679</name>
</gene>
<organism evidence="1 2">
    <name type="scientific">Deinococcus reticulitermitis</name>
    <dbReference type="NCBI Taxonomy" id="856736"/>
    <lineage>
        <taxon>Bacteria</taxon>
        <taxon>Thermotogati</taxon>
        <taxon>Deinococcota</taxon>
        <taxon>Deinococci</taxon>
        <taxon>Deinococcales</taxon>
        <taxon>Deinococcaceae</taxon>
        <taxon>Deinococcus</taxon>
    </lineage>
</organism>